<evidence type="ECO:0000313" key="3">
    <source>
        <dbReference type="EMBL" id="RKR96612.1"/>
    </source>
</evidence>
<comment type="caution">
    <text evidence="3">The sequence shown here is derived from an EMBL/GenBank/DDBJ whole genome shotgun (WGS) entry which is preliminary data.</text>
</comment>
<reference evidence="3 4" key="1">
    <citation type="submission" date="2018-10" db="EMBL/GenBank/DDBJ databases">
        <title>Sequencing the genomes of 1000 actinobacteria strains.</title>
        <authorList>
            <person name="Klenk H.-P."/>
        </authorList>
    </citation>
    <scope>NUCLEOTIDE SEQUENCE [LARGE SCALE GENOMIC DNA]</scope>
    <source>
        <strain evidence="3 4">DSM 44343</strain>
    </source>
</reference>
<keyword evidence="3" id="KW-0067">ATP-binding</keyword>
<dbReference type="GO" id="GO:0004386">
    <property type="term" value="F:helicase activity"/>
    <property type="evidence" value="ECO:0007669"/>
    <property type="project" value="UniProtKB-KW"/>
</dbReference>
<protein>
    <submittedName>
        <fullName evidence="3">Helicase-like protein</fullName>
    </submittedName>
</protein>
<feature type="domain" description="Helicase ATP-binding" evidence="1">
    <location>
        <begin position="11"/>
        <end position="326"/>
    </location>
</feature>
<dbReference type="AlphaFoldDB" id="A0A495K8A6"/>
<proteinExistence type="predicted"/>
<dbReference type="Proteomes" id="UP000274762">
    <property type="component" value="Unassembled WGS sequence"/>
</dbReference>
<dbReference type="InterPro" id="IPR014001">
    <property type="entry name" value="Helicase_ATP-bd"/>
</dbReference>
<dbReference type="SMART" id="SM00490">
    <property type="entry name" value="HELICc"/>
    <property type="match status" value="1"/>
</dbReference>
<evidence type="ECO:0000259" key="1">
    <source>
        <dbReference type="SMART" id="SM00487"/>
    </source>
</evidence>
<evidence type="ECO:0000313" key="4">
    <source>
        <dbReference type="Proteomes" id="UP000274762"/>
    </source>
</evidence>
<keyword evidence="3" id="KW-0347">Helicase</keyword>
<organism evidence="3 4">
    <name type="scientific">Williamsia marianensis</name>
    <dbReference type="NCBI Taxonomy" id="85044"/>
    <lineage>
        <taxon>Bacteria</taxon>
        <taxon>Bacillati</taxon>
        <taxon>Actinomycetota</taxon>
        <taxon>Actinomycetes</taxon>
        <taxon>Mycobacteriales</taxon>
        <taxon>Nocardiaceae</taxon>
        <taxon>Williamsia</taxon>
    </lineage>
</organism>
<dbReference type="OrthoDB" id="9814088at2"/>
<name>A0A495K8A6_WILMA</name>
<dbReference type="InterPro" id="IPR027417">
    <property type="entry name" value="P-loop_NTPase"/>
</dbReference>
<gene>
    <name evidence="3" type="ORF">DFJ75_3465</name>
</gene>
<dbReference type="InterPro" id="IPR001650">
    <property type="entry name" value="Helicase_C-like"/>
</dbReference>
<sequence length="1050" mass="117171">MDEQRPDLGAELSGLKDFQRRTVEHVHARLWDPKDPASRFLVADEVGLGKTLVARGVIAKTIDDLWDTVPRIDIVYICSNTQIARQNLPKLRVGTSESMAHADRLTMLATELRNISGRKLNFVSFTPGTSFQVGTSGGRAPERVLLYWLLREAWGGEVSANAWLKFFRGGSGLDRFTDLVRWFDRGDITEDLAVKYAAQVAGAIGPGGQPLAGELRETVGEFKFHRSDWEPPTALSKRRNRLIGRLRQLLARTAVEALQPDLVIMDEFQRFKDLMHGQDEGAELAHALFDHGKAKLLLLSATPYKMYTLPDEPEGDDHYKDFVDTIGFLAGTSKAADIEAAMSSMRSSLFAGEVDAAKEAKHVAEAALRRVMVRTERLASTPDRDGMISELAFDGVVLQPDDVRDYRRLARTSKVVSGFDPMEFWRSAPYVLELMEQYQLKKKLEAHPGADAELIAAVREAGNLLSWNDLLSYQKIDPANAKMRGLVKDVLDRGAWRLVWLPPAMPYYTLAGAYDDPQLRTFTKRLVFSAWTVVPKAISTVLSYEAERRLMETSNIAAAKSYTVRAKPLLNFARSDGRLTGMQVLGMLYPCVTLAEIGDPLVVAREMELALPLERDLLVGVVSKRVRAALDELPAGPASGATDDRWYWAAGMLLDNQRDDLGETDVDSFNYGLYETDADTESRFDDHASSAKVFRPEELGRRPADLVELLTRQAIAGFGICALRSLSRLVGGPTMMRDRDVRDAASCMAWSLRGLFNGPEVMTNVRAQSINEESYWREVLNHCLDGGLQPVVDEYLHTLTTTFGAASTSVDEMLRSVIEDFDRALSLRTSVNDFSELTISHDEFALVNHKGLRSHLAVRFGRGVAEDSTAQREGLVRAAFNSPFWPFVLASTSVGQEGLDFHHYSHAVVHWNLPRNPVDLEQREGRVHRYKGHAVRKNVAAAYGSRREVVDADNPWDAAFDLASNDRPDGESEIFPFWVFPDPDGAHIERYVPALPLSGETHRIKRLMRTVGAYRLVIGQPRQEDLLKYLGEQAGELLDELKIDLSPGAD</sequence>
<dbReference type="RefSeq" id="WP_062795553.1">
    <property type="nucleotide sequence ID" value="NZ_CBCRXS010000003.1"/>
</dbReference>
<keyword evidence="3" id="KW-0378">Hydrolase</keyword>
<feature type="domain" description="Helicase C-terminal" evidence="2">
    <location>
        <begin position="846"/>
        <end position="931"/>
    </location>
</feature>
<dbReference type="SMART" id="SM00487">
    <property type="entry name" value="DEXDc"/>
    <property type="match status" value="1"/>
</dbReference>
<dbReference type="SUPFAM" id="SSF52540">
    <property type="entry name" value="P-loop containing nucleoside triphosphate hydrolases"/>
    <property type="match status" value="2"/>
</dbReference>
<dbReference type="Gene3D" id="3.40.50.300">
    <property type="entry name" value="P-loop containing nucleotide triphosphate hydrolases"/>
    <property type="match status" value="1"/>
</dbReference>
<accession>A0A495K8A6</accession>
<dbReference type="Pfam" id="PF00271">
    <property type="entry name" value="Helicase_C"/>
    <property type="match status" value="1"/>
</dbReference>
<dbReference type="EMBL" id="RBKV01000001">
    <property type="protein sequence ID" value="RKR96612.1"/>
    <property type="molecule type" value="Genomic_DNA"/>
</dbReference>
<evidence type="ECO:0000259" key="2">
    <source>
        <dbReference type="SMART" id="SM00490"/>
    </source>
</evidence>
<keyword evidence="3" id="KW-0547">Nucleotide-binding</keyword>